<keyword evidence="1" id="KW-0812">Transmembrane</keyword>
<name>A0A2P2R1E7_RHIMU</name>
<dbReference type="AlphaFoldDB" id="A0A2P2R1E7"/>
<keyword evidence="1" id="KW-0472">Membrane</keyword>
<proteinExistence type="predicted"/>
<keyword evidence="1" id="KW-1133">Transmembrane helix</keyword>
<evidence type="ECO:0000256" key="1">
    <source>
        <dbReference type="SAM" id="Phobius"/>
    </source>
</evidence>
<dbReference type="EMBL" id="GGEC01092450">
    <property type="protein sequence ID" value="MBX72934.1"/>
    <property type="molecule type" value="Transcribed_RNA"/>
</dbReference>
<organism evidence="2">
    <name type="scientific">Rhizophora mucronata</name>
    <name type="common">Asiatic mangrove</name>
    <dbReference type="NCBI Taxonomy" id="61149"/>
    <lineage>
        <taxon>Eukaryota</taxon>
        <taxon>Viridiplantae</taxon>
        <taxon>Streptophyta</taxon>
        <taxon>Embryophyta</taxon>
        <taxon>Tracheophyta</taxon>
        <taxon>Spermatophyta</taxon>
        <taxon>Magnoliopsida</taxon>
        <taxon>eudicotyledons</taxon>
        <taxon>Gunneridae</taxon>
        <taxon>Pentapetalae</taxon>
        <taxon>rosids</taxon>
        <taxon>fabids</taxon>
        <taxon>Malpighiales</taxon>
        <taxon>Rhizophoraceae</taxon>
        <taxon>Rhizophora</taxon>
    </lineage>
</organism>
<sequence length="35" mass="4401">MRAFPHGPNLDTLLYELVFIFHFLFFPWKRCFHME</sequence>
<evidence type="ECO:0000313" key="2">
    <source>
        <dbReference type="EMBL" id="MBX72934.1"/>
    </source>
</evidence>
<feature type="transmembrane region" description="Helical" evidence="1">
    <location>
        <begin position="12"/>
        <end position="28"/>
    </location>
</feature>
<accession>A0A2P2R1E7</accession>
<reference evidence="2" key="1">
    <citation type="submission" date="2018-02" db="EMBL/GenBank/DDBJ databases">
        <title>Rhizophora mucronata_Transcriptome.</title>
        <authorList>
            <person name="Meera S.P."/>
            <person name="Sreeshan A."/>
            <person name="Augustine A."/>
        </authorList>
    </citation>
    <scope>NUCLEOTIDE SEQUENCE</scope>
    <source>
        <tissue evidence="2">Leaf</tissue>
    </source>
</reference>
<protein>
    <submittedName>
        <fullName evidence="2">Uncharacterized protein</fullName>
    </submittedName>
</protein>